<dbReference type="Pfam" id="PF09697">
    <property type="entry name" value="Porph_ging"/>
    <property type="match status" value="1"/>
</dbReference>
<dbReference type="InterPro" id="IPR005901">
    <property type="entry name" value="GLPGLI"/>
</dbReference>
<keyword evidence="3" id="KW-1185">Reference proteome</keyword>
<accession>A0A5D6UXT0</accession>
<dbReference type="RefSeq" id="WP_149071646.1">
    <property type="nucleotide sequence ID" value="NZ_VTHL01000015.1"/>
</dbReference>
<evidence type="ECO:0000256" key="1">
    <source>
        <dbReference type="SAM" id="SignalP"/>
    </source>
</evidence>
<gene>
    <name evidence="2" type="ORF">FY528_13960</name>
</gene>
<dbReference type="EMBL" id="VTHL01000015">
    <property type="protein sequence ID" value="TYZ07797.1"/>
    <property type="molecule type" value="Genomic_DNA"/>
</dbReference>
<organism evidence="2 3">
    <name type="scientific">Hymenobacter lutimineralis</name>
    <dbReference type="NCBI Taxonomy" id="2606448"/>
    <lineage>
        <taxon>Bacteria</taxon>
        <taxon>Pseudomonadati</taxon>
        <taxon>Bacteroidota</taxon>
        <taxon>Cytophagia</taxon>
        <taxon>Cytophagales</taxon>
        <taxon>Hymenobacteraceae</taxon>
        <taxon>Hymenobacter</taxon>
    </lineage>
</organism>
<feature type="chain" id="PRO_5022876773" evidence="1">
    <location>
        <begin position="26"/>
        <end position="251"/>
    </location>
</feature>
<feature type="signal peptide" evidence="1">
    <location>
        <begin position="1"/>
        <end position="25"/>
    </location>
</feature>
<protein>
    <submittedName>
        <fullName evidence="2">GLPGLI family protein</fullName>
    </submittedName>
</protein>
<comment type="caution">
    <text evidence="2">The sequence shown here is derived from an EMBL/GenBank/DDBJ whole genome shotgun (WGS) entry which is preliminary data.</text>
</comment>
<evidence type="ECO:0000313" key="2">
    <source>
        <dbReference type="EMBL" id="TYZ07797.1"/>
    </source>
</evidence>
<proteinExistence type="predicted"/>
<keyword evidence="1" id="KW-0732">Signal</keyword>
<dbReference type="NCBIfam" id="TIGR01200">
    <property type="entry name" value="GLPGLI"/>
    <property type="match status" value="1"/>
</dbReference>
<evidence type="ECO:0000313" key="3">
    <source>
        <dbReference type="Proteomes" id="UP000322791"/>
    </source>
</evidence>
<name>A0A5D6UXT0_9BACT</name>
<dbReference type="Proteomes" id="UP000322791">
    <property type="component" value="Unassembled WGS sequence"/>
</dbReference>
<dbReference type="AlphaFoldDB" id="A0A5D6UXT0"/>
<sequence length="251" mass="27183">MRLLLVLLCFLAAGAAWPFAQPACAQAPRFSVTYQQQFSGEPQPTATLVVNGSSTLYYYNRTAGEAARELQQTNETNYTLAVTDAEGTCVYRDAATGRLLARELEISTQQFVLIADTVPRLNWKLGTATRQIGQYQAQQATTTFRGRHYEAWFTPEIPVSAGPWKLGGLPGLILEARDATGQVAFAALRVSQPAGVATPVLPPTQGRRYGSWAEYQAASQAAAERLAKFMQAQAPGISVKISRGEALELAP</sequence>
<reference evidence="2 3" key="1">
    <citation type="submission" date="2019-08" db="EMBL/GenBank/DDBJ databases">
        <authorList>
            <person name="Seo M.-J."/>
        </authorList>
    </citation>
    <scope>NUCLEOTIDE SEQUENCE [LARGE SCALE GENOMIC DNA]</scope>
    <source>
        <strain evidence="2 3">KIGAM108</strain>
    </source>
</reference>